<feature type="domain" description="LRRNT" evidence="10">
    <location>
        <begin position="21"/>
        <end position="55"/>
    </location>
</feature>
<keyword evidence="2" id="KW-1003">Cell membrane</keyword>
<evidence type="ECO:0000256" key="3">
    <source>
        <dbReference type="ARBA" id="ARBA00022614"/>
    </source>
</evidence>
<dbReference type="SUPFAM" id="SSF52058">
    <property type="entry name" value="L domain-like"/>
    <property type="match status" value="2"/>
</dbReference>
<evidence type="ECO:0000256" key="8">
    <source>
        <dbReference type="ARBA" id="ARBA00023136"/>
    </source>
</evidence>
<dbReference type="InterPro" id="IPR001611">
    <property type="entry name" value="Leu-rich_rpt"/>
</dbReference>
<dbReference type="GO" id="GO:0005886">
    <property type="term" value="C:plasma membrane"/>
    <property type="evidence" value="ECO:0007669"/>
    <property type="project" value="UniProtKB-SubCell"/>
</dbReference>
<dbReference type="FunFam" id="3.80.10.10:FF:000311">
    <property type="entry name" value="Chondroadherin-like a"/>
    <property type="match status" value="1"/>
</dbReference>
<dbReference type="Pfam" id="PF00560">
    <property type="entry name" value="LRR_1"/>
    <property type="match status" value="1"/>
</dbReference>
<feature type="signal peptide" evidence="9">
    <location>
        <begin position="1"/>
        <end position="19"/>
    </location>
</feature>
<gene>
    <name evidence="12" type="ORF">PECUL_23A006042</name>
</gene>
<dbReference type="FunFam" id="3.80.10.10:FF:000368">
    <property type="entry name" value="Chondroadherin like"/>
    <property type="match status" value="1"/>
</dbReference>
<accession>A0AAD1TKS8</accession>
<dbReference type="SMART" id="SM00082">
    <property type="entry name" value="LRRCT"/>
    <property type="match status" value="1"/>
</dbReference>
<proteinExistence type="predicted"/>
<dbReference type="AlphaFoldDB" id="A0AAD1TKS8"/>
<evidence type="ECO:0000313" key="13">
    <source>
        <dbReference type="Proteomes" id="UP001295444"/>
    </source>
</evidence>
<evidence type="ECO:0000256" key="6">
    <source>
        <dbReference type="ARBA" id="ARBA00022737"/>
    </source>
</evidence>
<comment type="subcellular location">
    <subcellularLocation>
        <location evidence="1">Cell membrane</location>
    </subcellularLocation>
</comment>
<evidence type="ECO:0000256" key="7">
    <source>
        <dbReference type="ARBA" id="ARBA00022989"/>
    </source>
</evidence>
<evidence type="ECO:0000256" key="9">
    <source>
        <dbReference type="SAM" id="SignalP"/>
    </source>
</evidence>
<dbReference type="InterPro" id="IPR032675">
    <property type="entry name" value="LRR_dom_sf"/>
</dbReference>
<protein>
    <submittedName>
        <fullName evidence="12">Chondroadherin</fullName>
    </submittedName>
</protein>
<dbReference type="PANTHER" id="PTHR24373">
    <property type="entry name" value="SLIT RELATED LEUCINE-RICH REPEAT NEURONAL PROTEIN"/>
    <property type="match status" value="1"/>
</dbReference>
<evidence type="ECO:0000259" key="10">
    <source>
        <dbReference type="SMART" id="SM00013"/>
    </source>
</evidence>
<evidence type="ECO:0000313" key="12">
    <source>
        <dbReference type="EMBL" id="CAH2329419.1"/>
    </source>
</evidence>
<keyword evidence="7" id="KW-1133">Transmembrane helix</keyword>
<keyword evidence="5 9" id="KW-0732">Signal</keyword>
<dbReference type="EMBL" id="OW240925">
    <property type="protein sequence ID" value="CAH2329419.1"/>
    <property type="molecule type" value="Genomic_DNA"/>
</dbReference>
<feature type="chain" id="PRO_5042002712" evidence="9">
    <location>
        <begin position="20"/>
        <end position="605"/>
    </location>
</feature>
<keyword evidence="13" id="KW-1185">Reference proteome</keyword>
<dbReference type="InterPro" id="IPR003591">
    <property type="entry name" value="Leu-rich_rpt_typical-subtyp"/>
</dbReference>
<dbReference type="FunFam" id="3.80.10.10:FF:001438">
    <property type="entry name" value="Uncharacterized protein"/>
    <property type="match status" value="1"/>
</dbReference>
<evidence type="ECO:0000256" key="5">
    <source>
        <dbReference type="ARBA" id="ARBA00022729"/>
    </source>
</evidence>
<name>A0AAD1TKS8_PELCU</name>
<dbReference type="SMART" id="SM00369">
    <property type="entry name" value="LRR_TYP"/>
    <property type="match status" value="16"/>
</dbReference>
<reference evidence="12" key="1">
    <citation type="submission" date="2022-03" db="EMBL/GenBank/DDBJ databases">
        <authorList>
            <person name="Alioto T."/>
            <person name="Alioto T."/>
            <person name="Gomez Garrido J."/>
        </authorList>
    </citation>
    <scope>NUCLEOTIDE SEQUENCE</scope>
</reference>
<keyword evidence="8" id="KW-0472">Membrane</keyword>
<dbReference type="InterPro" id="IPR000483">
    <property type="entry name" value="Cys-rich_flank_reg_C"/>
</dbReference>
<keyword evidence="6" id="KW-0677">Repeat</keyword>
<evidence type="ECO:0000256" key="4">
    <source>
        <dbReference type="ARBA" id="ARBA00022692"/>
    </source>
</evidence>
<dbReference type="GO" id="GO:0005615">
    <property type="term" value="C:extracellular space"/>
    <property type="evidence" value="ECO:0007669"/>
    <property type="project" value="TreeGrafter"/>
</dbReference>
<feature type="domain" description="LRRNT" evidence="10">
    <location>
        <begin position="366"/>
        <end position="400"/>
    </location>
</feature>
<dbReference type="SMART" id="SM00013">
    <property type="entry name" value="LRRNT"/>
    <property type="match status" value="2"/>
</dbReference>
<dbReference type="PANTHER" id="PTHR24373:SF373">
    <property type="entry name" value="CHONDROADHERIN-LIKE A-RELATED"/>
    <property type="match status" value="1"/>
</dbReference>
<feature type="domain" description="LRRCT" evidence="11">
    <location>
        <begin position="298"/>
        <end position="346"/>
    </location>
</feature>
<dbReference type="InterPro" id="IPR000372">
    <property type="entry name" value="LRRNT"/>
</dbReference>
<dbReference type="InterPro" id="IPR050328">
    <property type="entry name" value="Dev_Immune_Receptor"/>
</dbReference>
<organism evidence="12 13">
    <name type="scientific">Pelobates cultripes</name>
    <name type="common">Western spadefoot toad</name>
    <dbReference type="NCBI Taxonomy" id="61616"/>
    <lineage>
        <taxon>Eukaryota</taxon>
        <taxon>Metazoa</taxon>
        <taxon>Chordata</taxon>
        <taxon>Craniata</taxon>
        <taxon>Vertebrata</taxon>
        <taxon>Euteleostomi</taxon>
        <taxon>Amphibia</taxon>
        <taxon>Batrachia</taxon>
        <taxon>Anura</taxon>
        <taxon>Pelobatoidea</taxon>
        <taxon>Pelobatidae</taxon>
        <taxon>Pelobates</taxon>
    </lineage>
</organism>
<evidence type="ECO:0000256" key="1">
    <source>
        <dbReference type="ARBA" id="ARBA00004236"/>
    </source>
</evidence>
<evidence type="ECO:0000259" key="11">
    <source>
        <dbReference type="SMART" id="SM00082"/>
    </source>
</evidence>
<dbReference type="Proteomes" id="UP001295444">
    <property type="component" value="Chromosome 14"/>
</dbReference>
<dbReference type="Pfam" id="PF13855">
    <property type="entry name" value="LRR_8"/>
    <property type="match status" value="5"/>
</dbReference>
<sequence length="605" mass="68795">MIWIPSILLIICCMRLVESSRCPQTCICDNIRSSVICTNKNLTKVPASIPQFTKKLDLRSNDLKLIPGATFAFIPYLTYLNLQKCNIEMIQEGAFRGLGRLVYLNLGFNHIRFIYQESFDGLSSLQHLILEKNQLEEINPGAFSQLGFLNFLNLRDNFLVYLADMLFQGLQQVKWISLSNNMINVLANEAFAGLPNLRRLSLDHNELQYLPGEAFSRMSGLLKLELGWNPITFLGEEAVHMTSLKQLFLNNMALQDVSFRAFERSPQLSLIDLSNNQLRTIQVLTGMEKLNYLNMTGNAIRCDCHLSPFKEWADRLRLKVDLTCFGPGHIHGDHLDSLRAKDLKCDGHNVEEDYIISVPQEKNQSLCPESCDCKTDVKHATCDNKGLQEIPKGFPDETILLDLHKNLFNSVPRHIFSNMKNVISLHLQNCQIRELKLGALSGMKSLVYLYLSNNLVSGINQAVFQDTPNLGYLYLDHNRFSKIPTGTFRYLPNLFSLHMQHNSIATLTNNNMYGAKKLHWVYLTGNNISHIAPTAFRNIQNLKKLHLDDNLLTKVPTEALKGNPSIEELKLSNNPIRYIGNGAFLPISRSLKHLYLNNMGLEKVD</sequence>
<keyword evidence="4" id="KW-0812">Transmembrane</keyword>
<keyword evidence="3" id="KW-0433">Leucine-rich repeat</keyword>
<dbReference type="GO" id="GO:0031012">
    <property type="term" value="C:extracellular matrix"/>
    <property type="evidence" value="ECO:0007669"/>
    <property type="project" value="TreeGrafter"/>
</dbReference>
<dbReference type="PROSITE" id="PS51450">
    <property type="entry name" value="LRR"/>
    <property type="match status" value="4"/>
</dbReference>
<dbReference type="Gene3D" id="3.80.10.10">
    <property type="entry name" value="Ribonuclease Inhibitor"/>
    <property type="match status" value="3"/>
</dbReference>
<evidence type="ECO:0000256" key="2">
    <source>
        <dbReference type="ARBA" id="ARBA00022475"/>
    </source>
</evidence>